<evidence type="ECO:0000256" key="4">
    <source>
        <dbReference type="ARBA" id="ARBA00022630"/>
    </source>
</evidence>
<dbReference type="GO" id="GO:0071949">
    <property type="term" value="F:FAD binding"/>
    <property type="evidence" value="ECO:0007669"/>
    <property type="project" value="InterPro"/>
</dbReference>
<evidence type="ECO:0000256" key="3">
    <source>
        <dbReference type="ARBA" id="ARBA00007992"/>
    </source>
</evidence>
<gene>
    <name evidence="9" type="ORF">SAMD00023353_5101030</name>
</gene>
<dbReference type="PANTHER" id="PTHR47356">
    <property type="entry name" value="FAD-DEPENDENT MONOOXYGENASE ASQG-RELATED"/>
    <property type="match status" value="1"/>
</dbReference>
<evidence type="ECO:0000256" key="1">
    <source>
        <dbReference type="ARBA" id="ARBA00001974"/>
    </source>
</evidence>
<keyword evidence="10" id="KW-1185">Reference proteome</keyword>
<dbReference type="InterPro" id="IPR002938">
    <property type="entry name" value="FAD-bd"/>
</dbReference>
<dbReference type="PANTHER" id="PTHR47356:SF2">
    <property type="entry name" value="FAD-BINDING DOMAIN-CONTAINING PROTEIN-RELATED"/>
    <property type="match status" value="1"/>
</dbReference>
<dbReference type="InterPro" id="IPR050562">
    <property type="entry name" value="FAD_mOase_fung"/>
</dbReference>
<keyword evidence="4" id="KW-0285">Flavoprotein</keyword>
<dbReference type="Proteomes" id="UP000054516">
    <property type="component" value="Unassembled WGS sequence"/>
</dbReference>
<proteinExistence type="inferred from homology"/>
<evidence type="ECO:0000313" key="9">
    <source>
        <dbReference type="EMBL" id="GAP82705.2"/>
    </source>
</evidence>
<evidence type="ECO:0000256" key="6">
    <source>
        <dbReference type="ARBA" id="ARBA00023002"/>
    </source>
</evidence>
<organism evidence="9">
    <name type="scientific">Rosellinia necatrix</name>
    <name type="common">White root-rot fungus</name>
    <dbReference type="NCBI Taxonomy" id="77044"/>
    <lineage>
        <taxon>Eukaryota</taxon>
        <taxon>Fungi</taxon>
        <taxon>Dikarya</taxon>
        <taxon>Ascomycota</taxon>
        <taxon>Pezizomycotina</taxon>
        <taxon>Sordariomycetes</taxon>
        <taxon>Xylariomycetidae</taxon>
        <taxon>Xylariales</taxon>
        <taxon>Xylariaceae</taxon>
        <taxon>Rosellinia</taxon>
    </lineage>
</organism>
<dbReference type="Gene3D" id="3.50.50.60">
    <property type="entry name" value="FAD/NAD(P)-binding domain"/>
    <property type="match status" value="1"/>
</dbReference>
<name>A0A1W2TAQ6_ROSNE</name>
<accession>A0A1W2TAQ6</accession>
<sequence length="121" mass="12426">MAAAIETEASFSFSFSSSSSGEEKGGAAATDTSPSPSPSPSPPPFRIIVVGGGLLGLTAAHMLAKAGLDFVVLEQHADLLPEIGSLLSLLPPTFRVLDQLGLLDAVGPVLGRHDRSVFIRS</sequence>
<evidence type="ECO:0000256" key="7">
    <source>
        <dbReference type="SAM" id="MobiDB-lite"/>
    </source>
</evidence>
<dbReference type="AlphaFoldDB" id="A0A1W2TAQ6"/>
<comment type="cofactor">
    <cofactor evidence="1">
        <name>FAD</name>
        <dbReference type="ChEBI" id="CHEBI:57692"/>
    </cofactor>
</comment>
<dbReference type="SUPFAM" id="SSF51905">
    <property type="entry name" value="FAD/NAD(P)-binding domain"/>
    <property type="match status" value="1"/>
</dbReference>
<reference evidence="9" key="1">
    <citation type="submission" date="2016-03" db="EMBL/GenBank/DDBJ databases">
        <title>Draft genome sequence of Rosellinia necatrix.</title>
        <authorList>
            <person name="Kanematsu S."/>
        </authorList>
    </citation>
    <scope>NUCLEOTIDE SEQUENCE [LARGE SCALE GENOMIC DNA]</scope>
    <source>
        <strain evidence="9">W97</strain>
    </source>
</reference>
<dbReference type="GO" id="GO:0004497">
    <property type="term" value="F:monooxygenase activity"/>
    <property type="evidence" value="ECO:0007669"/>
    <property type="project" value="InterPro"/>
</dbReference>
<feature type="region of interest" description="Disordered" evidence="7">
    <location>
        <begin position="1"/>
        <end position="44"/>
    </location>
</feature>
<keyword evidence="5" id="KW-0274">FAD</keyword>
<evidence type="ECO:0000256" key="5">
    <source>
        <dbReference type="ARBA" id="ARBA00022827"/>
    </source>
</evidence>
<keyword evidence="6" id="KW-0560">Oxidoreductase</keyword>
<protein>
    <submittedName>
        <fullName evidence="9">Putative FAD binding domain-containing protein</fullName>
    </submittedName>
</protein>
<feature type="compositionally biased region" description="Low complexity" evidence="7">
    <location>
        <begin position="1"/>
        <end position="20"/>
    </location>
</feature>
<evidence type="ECO:0000259" key="8">
    <source>
        <dbReference type="Pfam" id="PF01494"/>
    </source>
</evidence>
<evidence type="ECO:0000313" key="10">
    <source>
        <dbReference type="Proteomes" id="UP000054516"/>
    </source>
</evidence>
<feature type="domain" description="FAD-binding" evidence="8">
    <location>
        <begin position="47"/>
        <end position="107"/>
    </location>
</feature>
<evidence type="ECO:0000256" key="2">
    <source>
        <dbReference type="ARBA" id="ARBA00005179"/>
    </source>
</evidence>
<feature type="compositionally biased region" description="Pro residues" evidence="7">
    <location>
        <begin position="35"/>
        <end position="44"/>
    </location>
</feature>
<dbReference type="Pfam" id="PF01494">
    <property type="entry name" value="FAD_binding_3"/>
    <property type="match status" value="1"/>
</dbReference>
<dbReference type="InterPro" id="IPR036188">
    <property type="entry name" value="FAD/NAD-bd_sf"/>
</dbReference>
<dbReference type="EMBL" id="DF977496">
    <property type="protein sequence ID" value="GAP82705.2"/>
    <property type="molecule type" value="Genomic_DNA"/>
</dbReference>
<dbReference type="STRING" id="77044.A0A1W2TAQ6"/>
<comment type="similarity">
    <text evidence="3">Belongs to the paxM FAD-dependent monooxygenase family.</text>
</comment>
<comment type="pathway">
    <text evidence="2">Secondary metabolite biosynthesis.</text>
</comment>